<comment type="similarity">
    <text evidence="3 7">Belongs to the enoyl-CoA hydratase/isomerase family.</text>
</comment>
<feature type="domain" description="Enoyl-CoA hydratase/isomerase" evidence="9">
    <location>
        <begin position="141"/>
        <end position="267"/>
    </location>
</feature>
<proteinExistence type="inferred from homology"/>
<evidence type="ECO:0000313" key="11">
    <source>
        <dbReference type="Proteomes" id="UP000008225"/>
    </source>
</evidence>
<gene>
    <name evidence="10" type="primary">HIBCH</name>
</gene>
<dbReference type="OMA" id="EVFTMEY"/>
<comment type="pathway">
    <text evidence="2 7">Amino-acid degradation; L-valine degradation.</text>
</comment>
<keyword evidence="4" id="KW-0101">Branched-chain amino acid catabolism</keyword>
<dbReference type="GO" id="GO:0005739">
    <property type="term" value="C:mitochondrion"/>
    <property type="evidence" value="ECO:0007669"/>
    <property type="project" value="UniProtKB-SubCell"/>
</dbReference>
<evidence type="ECO:0000256" key="5">
    <source>
        <dbReference type="ARBA" id="ARBA00022801"/>
    </source>
</evidence>
<dbReference type="UniPathway" id="UPA00362"/>
<evidence type="ECO:0000256" key="1">
    <source>
        <dbReference type="ARBA" id="ARBA00001709"/>
    </source>
</evidence>
<comment type="function">
    <text evidence="6">Hydrolyzes 3-hydroxyisobutyryl-CoA (HIBYL-CoA), a saline catabolite. Has high activity toward isobutyryl-CoA. Could be an isobutyryl-CoA dehydrogenase that functions in valine catabolism. Also hydrolyzes 3-hydroxypropanoyl-CoA.</text>
</comment>
<dbReference type="Pfam" id="PF16113">
    <property type="entry name" value="ECH_2"/>
    <property type="match status" value="2"/>
</dbReference>
<reference evidence="10" key="2">
    <citation type="submission" date="2025-08" db="UniProtKB">
        <authorList>
            <consortium name="Ensembl"/>
        </authorList>
    </citation>
    <scope>IDENTIFICATION</scope>
</reference>
<accession>A0A5F4W0I4</accession>
<evidence type="ECO:0000313" key="10">
    <source>
        <dbReference type="Ensembl" id="ENSCJAP00000070702.2"/>
    </source>
</evidence>
<feature type="region of interest" description="Disordered" evidence="8">
    <location>
        <begin position="45"/>
        <end position="101"/>
    </location>
</feature>
<sequence length="506" mass="56441">MLMIGFLKSVFTTLSSRPPVAFGSLGLGQGRRGTRELRSALAAATMPGMPGRAGPGQGPHRPARGGEEPSWRHRLTYPRRGAGGRLTSPGPRSEEEGQRRGTRWRVAFNAFKRTNIILHHLRMSKHTDATEVLLEKKGCAGVITLNRPKVLNTLTLNMIRQIYPQLKKWEQDPETFLIIIKGAGGKAFCAGGDIRVVSEAEKANQKIAPLFFREEYMLNNAIGSCQKPYVALLHGITMGGGVGISVHGQFRVATEKCLFAMPETAIELPIQCWIEVVRVNTGIPKETIMSFTRLFPDVGGGYFLPRLQGKLGYFLALTGFRLKGRDVYRAGIATHFVDSEKLGVLEEDLLALKSPSKEDVAAVLENYHTECKIDRDKSFILEEHLDKINSCFSANTMEQIIENLQQDGSSFALEQLKVINKMSPTSLKITLRQLMEGSSKTLQEVLTMEYRLSQACMRGHDFHEGIRALLIDKDRSPKWKPADLKEVTDEYLNNHFKSLGSNDLKF</sequence>
<feature type="domain" description="Enoyl-CoA hydratase/isomerase" evidence="9">
    <location>
        <begin position="294"/>
        <end position="496"/>
    </location>
</feature>
<evidence type="ECO:0000256" key="2">
    <source>
        <dbReference type="ARBA" id="ARBA00005109"/>
    </source>
</evidence>
<reference evidence="10" key="3">
    <citation type="submission" date="2025-09" db="UniProtKB">
        <authorList>
            <consortium name="Ensembl"/>
        </authorList>
    </citation>
    <scope>IDENTIFICATION</scope>
</reference>
<dbReference type="SUPFAM" id="SSF52096">
    <property type="entry name" value="ClpP/crotonase"/>
    <property type="match status" value="1"/>
</dbReference>
<comment type="catalytic activity">
    <reaction evidence="1 7">
        <text>3-hydroxy-2-methylpropanoyl-CoA + H2O = 3-hydroxy-2-methylpropanoate + CoA + H(+)</text>
        <dbReference type="Rhea" id="RHEA:20888"/>
        <dbReference type="ChEBI" id="CHEBI:11805"/>
        <dbReference type="ChEBI" id="CHEBI:15377"/>
        <dbReference type="ChEBI" id="CHEBI:15378"/>
        <dbReference type="ChEBI" id="CHEBI:57287"/>
        <dbReference type="ChEBI" id="CHEBI:57340"/>
        <dbReference type="EC" id="3.1.2.4"/>
    </reaction>
</comment>
<evidence type="ECO:0000256" key="8">
    <source>
        <dbReference type="SAM" id="MobiDB-lite"/>
    </source>
</evidence>
<dbReference type="Ensembl" id="ENSCJAT00000102767.2">
    <property type="protein sequence ID" value="ENSCJAP00000070702.2"/>
    <property type="gene ID" value="ENSCJAG00000005679.5"/>
</dbReference>
<organism evidence="10 11">
    <name type="scientific">Callithrix jacchus</name>
    <name type="common">White-tufted-ear marmoset</name>
    <name type="synonym">Simia Jacchus</name>
    <dbReference type="NCBI Taxonomy" id="9483"/>
    <lineage>
        <taxon>Eukaryota</taxon>
        <taxon>Metazoa</taxon>
        <taxon>Chordata</taxon>
        <taxon>Craniata</taxon>
        <taxon>Vertebrata</taxon>
        <taxon>Euteleostomi</taxon>
        <taxon>Mammalia</taxon>
        <taxon>Eutheria</taxon>
        <taxon>Euarchontoglires</taxon>
        <taxon>Primates</taxon>
        <taxon>Haplorrhini</taxon>
        <taxon>Platyrrhini</taxon>
        <taxon>Cebidae</taxon>
        <taxon>Callitrichinae</taxon>
        <taxon>Callithrix</taxon>
        <taxon>Callithrix</taxon>
    </lineage>
</organism>
<dbReference type="EC" id="3.1.2.4" evidence="7"/>
<evidence type="ECO:0000259" key="9">
    <source>
        <dbReference type="Pfam" id="PF16113"/>
    </source>
</evidence>
<keyword evidence="7" id="KW-0496">Mitochondrion</keyword>
<evidence type="ECO:0000256" key="3">
    <source>
        <dbReference type="ARBA" id="ARBA00005254"/>
    </source>
</evidence>
<evidence type="ECO:0000256" key="4">
    <source>
        <dbReference type="ARBA" id="ARBA00022456"/>
    </source>
</evidence>
<protein>
    <recommendedName>
        <fullName evidence="7">3-hydroxyisobutyryl-CoA hydrolase</fullName>
        <shortName evidence="7">HIB-CoA hydrolase</shortName>
        <shortName evidence="7">HIBYL-CoA-H</shortName>
        <ecNumber evidence="7">3.1.2.4</ecNumber>
    </recommendedName>
    <alternativeName>
        <fullName evidence="7">3-hydroxyisobutyryl-coenzyme A hydrolase</fullName>
    </alternativeName>
</protein>
<dbReference type="GeneTree" id="ENSGT00890000139491"/>
<dbReference type="PANTHER" id="PTHR43176">
    <property type="entry name" value="3-HYDROXYISOBUTYRYL-COA HYDROLASE-RELATED"/>
    <property type="match status" value="1"/>
</dbReference>
<name>A0A5F4W0I4_CALJA</name>
<dbReference type="CDD" id="cd06558">
    <property type="entry name" value="crotonase-like"/>
    <property type="match status" value="1"/>
</dbReference>
<dbReference type="Bgee" id="ENSCJAG00000005679">
    <property type="expression patterns" value="Expressed in kidney and 6 other cell types or tissues"/>
</dbReference>
<comment type="subcellular location">
    <subcellularLocation>
        <location evidence="7">Mitochondrion</location>
    </subcellularLocation>
</comment>
<evidence type="ECO:0000256" key="6">
    <source>
        <dbReference type="ARBA" id="ARBA00024871"/>
    </source>
</evidence>
<dbReference type="InterPro" id="IPR032259">
    <property type="entry name" value="HIBYL-CoA-H"/>
</dbReference>
<keyword evidence="5 7" id="KW-0378">Hydrolase</keyword>
<dbReference type="GO" id="GO:0006574">
    <property type="term" value="P:L-valine catabolic process"/>
    <property type="evidence" value="ECO:0007669"/>
    <property type="project" value="UniProtKB-UniRule"/>
</dbReference>
<dbReference type="AlphaFoldDB" id="A0A5F4W0I4"/>
<dbReference type="InterPro" id="IPR045004">
    <property type="entry name" value="ECH_dom"/>
</dbReference>
<dbReference type="PANTHER" id="PTHR43176:SF3">
    <property type="entry name" value="3-HYDROXYISOBUTYRYL-COA HYDROLASE, MITOCHONDRIAL"/>
    <property type="match status" value="1"/>
</dbReference>
<dbReference type="GO" id="GO:0003860">
    <property type="term" value="F:3-hydroxyisobutyryl-CoA hydrolase activity"/>
    <property type="evidence" value="ECO:0007669"/>
    <property type="project" value="UniProtKB-UniRule"/>
</dbReference>
<dbReference type="InterPro" id="IPR029045">
    <property type="entry name" value="ClpP/crotonase-like_dom_sf"/>
</dbReference>
<evidence type="ECO:0000256" key="7">
    <source>
        <dbReference type="RuleBase" id="RU369070"/>
    </source>
</evidence>
<dbReference type="Proteomes" id="UP000008225">
    <property type="component" value="Chromosome 6"/>
</dbReference>
<keyword evidence="11" id="KW-1185">Reference proteome</keyword>
<dbReference type="Gene3D" id="3.90.226.10">
    <property type="entry name" value="2-enoyl-CoA Hydratase, Chain A, domain 1"/>
    <property type="match status" value="1"/>
</dbReference>
<reference evidence="10" key="1">
    <citation type="submission" date="2009-03" db="EMBL/GenBank/DDBJ databases">
        <authorList>
            <person name="Warren W."/>
            <person name="Ye L."/>
            <person name="Minx P."/>
            <person name="Worley K."/>
            <person name="Gibbs R."/>
            <person name="Wilson R.K."/>
        </authorList>
    </citation>
    <scope>NUCLEOTIDE SEQUENCE [LARGE SCALE GENOMIC DNA]</scope>
</reference>